<name>A0ABX9PFX2_9GAMM</name>
<sequence length="43" mass="5090">MPEYPLVLGGYYNDIRPHRFNGGISPAEYERQWEEARNVFETS</sequence>
<evidence type="ECO:0000313" key="1">
    <source>
        <dbReference type="EMBL" id="RKE88693.1"/>
    </source>
</evidence>
<dbReference type="EMBL" id="RAQI01000005">
    <property type="protein sequence ID" value="RKE88693.1"/>
    <property type="molecule type" value="Genomic_DNA"/>
</dbReference>
<dbReference type="Proteomes" id="UP000283568">
    <property type="component" value="Unassembled WGS sequence"/>
</dbReference>
<protein>
    <recommendedName>
        <fullName evidence="3">Transposase</fullName>
    </recommendedName>
</protein>
<evidence type="ECO:0008006" key="3">
    <source>
        <dbReference type="Google" id="ProtNLM"/>
    </source>
</evidence>
<gene>
    <name evidence="1" type="ORF">BDE27_3343</name>
</gene>
<comment type="caution">
    <text evidence="1">The sequence shown here is derived from an EMBL/GenBank/DDBJ whole genome shotgun (WGS) entry which is preliminary data.</text>
</comment>
<evidence type="ECO:0000313" key="2">
    <source>
        <dbReference type="Proteomes" id="UP000283568"/>
    </source>
</evidence>
<proteinExistence type="predicted"/>
<accession>A0ABX9PFX2</accession>
<keyword evidence="2" id="KW-1185">Reference proteome</keyword>
<organism evidence="1 2">
    <name type="scientific">Xenorhabdus ehlersii</name>
    <dbReference type="NCBI Taxonomy" id="290111"/>
    <lineage>
        <taxon>Bacteria</taxon>
        <taxon>Pseudomonadati</taxon>
        <taxon>Pseudomonadota</taxon>
        <taxon>Gammaproteobacteria</taxon>
        <taxon>Enterobacterales</taxon>
        <taxon>Morganellaceae</taxon>
        <taxon>Xenorhabdus</taxon>
    </lineage>
</organism>
<reference evidence="1 2" key="1">
    <citation type="submission" date="2018-09" db="EMBL/GenBank/DDBJ databases">
        <title>Genomic Encyclopedia of Archaeal and Bacterial Type Strains, Phase II (KMG-II): from individual species to whole genera.</title>
        <authorList>
            <person name="Goeker M."/>
        </authorList>
    </citation>
    <scope>NUCLEOTIDE SEQUENCE [LARGE SCALE GENOMIC DNA]</scope>
    <source>
        <strain evidence="1 2">DSM 16337</strain>
    </source>
</reference>